<dbReference type="EMBL" id="JABELV010000001">
    <property type="protein sequence ID" value="KAG7580037.1"/>
    <property type="molecule type" value="Genomic_DNA"/>
</dbReference>
<protein>
    <recommendedName>
        <fullName evidence="7">SEC7 domain-containing protein</fullName>
    </recommendedName>
</protein>
<feature type="region of interest" description="Disordered" evidence="6">
    <location>
        <begin position="1"/>
        <end position="138"/>
    </location>
</feature>
<dbReference type="InterPro" id="IPR046455">
    <property type="entry name" value="Sec7/BIG1-like_C"/>
</dbReference>
<evidence type="ECO:0000256" key="3">
    <source>
        <dbReference type="ARBA" id="ARBA00022927"/>
    </source>
</evidence>
<dbReference type="Pfam" id="PF09324">
    <property type="entry name" value="Sec7-like_HDS"/>
    <property type="match status" value="1"/>
</dbReference>
<dbReference type="InterPro" id="IPR035999">
    <property type="entry name" value="Sec7_dom_sf"/>
</dbReference>
<evidence type="ECO:0000256" key="1">
    <source>
        <dbReference type="ARBA" id="ARBA00022448"/>
    </source>
</evidence>
<feature type="compositionally biased region" description="Basic and acidic residues" evidence="6">
    <location>
        <begin position="364"/>
        <end position="391"/>
    </location>
</feature>
<dbReference type="PANTHER" id="PTHR10663">
    <property type="entry name" value="GUANYL-NUCLEOTIDE EXCHANGE FACTOR"/>
    <property type="match status" value="1"/>
</dbReference>
<dbReference type="GO" id="GO:0030663">
    <property type="term" value="C:COPI-coated vesicle membrane"/>
    <property type="evidence" value="ECO:0007669"/>
    <property type="project" value="UniProtKB-SubCell"/>
</dbReference>
<dbReference type="GO" id="GO:0015031">
    <property type="term" value="P:protein transport"/>
    <property type="evidence" value="ECO:0007669"/>
    <property type="project" value="UniProtKB-KW"/>
</dbReference>
<dbReference type="PANTHER" id="PTHR10663:SF375">
    <property type="entry name" value="LD29171P"/>
    <property type="match status" value="1"/>
</dbReference>
<dbReference type="FunFam" id="1.10.220.20:FF:000002">
    <property type="entry name" value="Brefeldin A-inhibited guanine nucleotide-exchange protein 1"/>
    <property type="match status" value="1"/>
</dbReference>
<evidence type="ECO:0000256" key="5">
    <source>
        <dbReference type="ARBA" id="ARBA00060451"/>
    </source>
</evidence>
<feature type="domain" description="SEC7" evidence="7">
    <location>
        <begin position="756"/>
        <end position="946"/>
    </location>
</feature>
<dbReference type="Gene3D" id="1.10.1000.11">
    <property type="entry name" value="Arf Nucleotide-binding Site Opener,domain 2"/>
    <property type="match status" value="1"/>
</dbReference>
<evidence type="ECO:0000256" key="6">
    <source>
        <dbReference type="SAM" id="MobiDB-lite"/>
    </source>
</evidence>
<accession>A0A8K0JSI7</accession>
<dbReference type="InterPro" id="IPR032629">
    <property type="entry name" value="DCB_dom"/>
</dbReference>
<dbReference type="FunFam" id="1.10.1000.11:FF:000003">
    <property type="entry name" value="Brefeldin A-inhibited guanine nucleotide-exchange protein 1"/>
    <property type="match status" value="1"/>
</dbReference>
<feature type="region of interest" description="Disordered" evidence="6">
    <location>
        <begin position="718"/>
        <end position="737"/>
    </location>
</feature>
<evidence type="ECO:0000259" key="7">
    <source>
        <dbReference type="PROSITE" id="PS50190"/>
    </source>
</evidence>
<dbReference type="GO" id="GO:0032012">
    <property type="term" value="P:regulation of ARF protein signal transduction"/>
    <property type="evidence" value="ECO:0007669"/>
    <property type="project" value="InterPro"/>
</dbReference>
<evidence type="ECO:0000313" key="9">
    <source>
        <dbReference type="Proteomes" id="UP000812966"/>
    </source>
</evidence>
<comment type="subcellular location">
    <subcellularLocation>
        <location evidence="5">Cytoplasmic vesicle</location>
        <location evidence="5">COPI-coated vesicle membrane</location>
    </subcellularLocation>
</comment>
<dbReference type="Pfam" id="PF01369">
    <property type="entry name" value="Sec7"/>
    <property type="match status" value="1"/>
</dbReference>
<sequence>MNDNEMMEDVSLEDGQVTRTEEPESARPTARDEVEQDTIEQPVPVVSDDALEAETSLPEDASTAEMQDVELSESAPKVNGGTGSDETLPATETLSSPPPPLPSKNDMPNHNASASVSSLNTIPHRTHPSISVTPGDGSIYRAGTPATASRTSLSSVPHLSLALIKPGLEIIAQSKEAKRSPALLQASQRALDQCQQEGSSAVPRDILEPLKLACELQVDRLVTPALDLIAKLVSHGFFSDESDAPRDGPSLADIVTHIITTSFTESSSPAVSVQVVKSLLALVLSNTLTVHQSSLLKAVRTVYNVYLLSSDATTQLVAQGSLTQMIHHIFGRIRRNDKPAVGIPLTAHGRSGSVTPGLNGNGNGRERETEERSERGDARENETPAEEKKNLTLDSFSAPNPNDDIPLEATADGPEPITNGLPQASQELNPDLQMHEDAQARDLTLEQLYVKDAFLVLRALCKLTMKPLLSESEKDPRSHDMRSKLLSLHLVLAILQSHSDVFADPTVVVPSSSSSEDTPFLLATKQYLCLGISRNALSSVNQVFDLSTEIFWCMLKSLRAQLKKEIEVLFNEIYIPILEMRHATLRQKSSLLSTYLRLCQDPQALVDIYINYDCDRSSVENIYERLINVIGRLGQAHFPLQSKAEEGSTDSKLATFMAAQTAQLSSISPVGDSKITAKYAGFGSEQRIRRQALDGVITILRSLVEWTNIMRPPQADESIDAGERTTRPSHSDHRLSVASVGGFGTTESQIRDDPERFASARQQKTSLMEGIRDFNFKPKRGIQYMLQHGFITDERPESIAQFLLHTEGLSKAQIGEYLGDGDPGNIAVMHAFVDMIDFTGAKFTDAVRQYLQTFRLPGEAQKIDRFVLKFAERYIANNPSTVFANADTAYILAFSVIMLNTDAHNPNLKSKRMTKAEFVKNNRGINDGQDLPEELLAEIYDEIQKNEIKMKDEIELAPPPQATGLASTIANVGRDLQREAYVLQSEGMVNKTEALFKSLVKQQRRGAKGGDLFYSASHLEHVKPMFEVAWMPFLAAISAPMQESDDMNVVVICLDGFKQAIKVAGIFDLELERNAFVSTLSKFTLLNNLAEMKPKHIEAVKALLDIAISDGDRLKGSWRDVLTCVSQLERMQLISSGIDVPELNRRSSTQSTKSAMPKRKGPTGDVAEEGRSTQVTVAADMVFSLSRKLSGPAIVDFVKGLSEVSWEEIQSSSSAAQPRLFSLQKLVDIAYYNMDRIRLEWSGIWAILGVHFNQVCCHNNPNVSFFGLDALRQLSMRFLEKEELAHFRFQKDFLRPFEYTMTMNQNADAREMVLQCLQQMLQARVNNLRSGWQTMFRVYSAASRVLTERVVTYAFELVTSIYRDQFELVLRYGSISDFTTCLTDFSKVTKFQKVSLQAIHMVQGLVPKLLSESPSKPSKDADQDLTESEDPTPQYWLPVLLSFCDIIMTGEDLEVRRMALDSLFGVLKQHGGNFKIEFWKRICDEVLFPIFGVLRSKQDISRFASQEAMSVWLSTTLISALRSLIELFTVYFETLQAFLGGLLDLLCACICQENDTLARIGTACFQQLLEDNVKKLSPEKWELVVGTFIQLFSTTTARQLFDETLRAETTLPEDGGEAAAQVSLATFSDAPEKLGPLTASARRRIFQQIIVKCVLQLLLIETTHELLQNDDVYNTIPAKHLLRFMTALDDSYEFARRFNADKDLRMALWKVGFMKQLPNLLKQESSSAATLVNVLLRMYRDPRPDHQASRQGVLEQFIPLGIRIMRDFNGIDPVAQPRNIVAWTPVVAEILQGCRDFEDESFERYLPQLYPLVTVMLEREMTPDLWQAVRLFYVKTGHVKGLIAKDTTSEH</sequence>
<keyword evidence="9" id="KW-1185">Reference proteome</keyword>
<name>A0A8K0JSI7_9TREE</name>
<feature type="compositionally biased region" description="Basic and acidic residues" evidence="6">
    <location>
        <begin position="19"/>
        <end position="33"/>
    </location>
</feature>
<dbReference type="PROSITE" id="PS50190">
    <property type="entry name" value="SEC7"/>
    <property type="match status" value="1"/>
</dbReference>
<dbReference type="Pfam" id="PF12783">
    <property type="entry name" value="Sec7-like_HUS"/>
    <property type="match status" value="1"/>
</dbReference>
<keyword evidence="1" id="KW-0813">Transport</keyword>
<dbReference type="Proteomes" id="UP000812966">
    <property type="component" value="Unassembled WGS sequence"/>
</dbReference>
<dbReference type="SUPFAM" id="SSF48425">
    <property type="entry name" value="Sec7 domain"/>
    <property type="match status" value="1"/>
</dbReference>
<dbReference type="SUPFAM" id="SSF48371">
    <property type="entry name" value="ARM repeat"/>
    <property type="match status" value="1"/>
</dbReference>
<feature type="region of interest" description="Disordered" evidence="6">
    <location>
        <begin position="341"/>
        <end position="425"/>
    </location>
</feature>
<organism evidence="8 9">
    <name type="scientific">Filobasidium floriforme</name>
    <dbReference type="NCBI Taxonomy" id="5210"/>
    <lineage>
        <taxon>Eukaryota</taxon>
        <taxon>Fungi</taxon>
        <taxon>Dikarya</taxon>
        <taxon>Basidiomycota</taxon>
        <taxon>Agaricomycotina</taxon>
        <taxon>Tremellomycetes</taxon>
        <taxon>Filobasidiales</taxon>
        <taxon>Filobasidiaceae</taxon>
        <taxon>Filobasidium</taxon>
    </lineage>
</organism>
<dbReference type="CDD" id="cd00171">
    <property type="entry name" value="Sec7"/>
    <property type="match status" value="1"/>
</dbReference>
<dbReference type="Pfam" id="PF20252">
    <property type="entry name" value="BIG2_C"/>
    <property type="match status" value="1"/>
</dbReference>
<keyword evidence="2" id="KW-0963">Cytoplasm</keyword>
<dbReference type="Pfam" id="PF16213">
    <property type="entry name" value="DCB"/>
    <property type="match status" value="1"/>
</dbReference>
<feature type="compositionally biased region" description="Basic and acidic residues" evidence="6">
    <location>
        <begin position="721"/>
        <end position="735"/>
    </location>
</feature>
<dbReference type="InterPro" id="IPR015403">
    <property type="entry name" value="Mon2/Sec7/BIG1-like_HDS"/>
</dbReference>
<keyword evidence="4" id="KW-0472">Membrane</keyword>
<reference evidence="8" key="1">
    <citation type="submission" date="2020-04" db="EMBL/GenBank/DDBJ databases">
        <title>Analysis of mating type loci in Filobasidium floriforme.</title>
        <authorList>
            <person name="Nowrousian M."/>
        </authorList>
    </citation>
    <scope>NUCLEOTIDE SEQUENCE</scope>
    <source>
        <strain evidence="8">CBS 6242</strain>
    </source>
</reference>
<dbReference type="Gene3D" id="1.10.220.20">
    <property type="match status" value="1"/>
</dbReference>
<evidence type="ECO:0000256" key="2">
    <source>
        <dbReference type="ARBA" id="ARBA00022490"/>
    </source>
</evidence>
<comment type="caution">
    <text evidence="8">The sequence shown here is derived from an EMBL/GenBank/DDBJ whole genome shotgun (WGS) entry which is preliminary data.</text>
</comment>
<dbReference type="SMART" id="SM00222">
    <property type="entry name" value="Sec7"/>
    <property type="match status" value="1"/>
</dbReference>
<dbReference type="InterPro" id="IPR016024">
    <property type="entry name" value="ARM-type_fold"/>
</dbReference>
<dbReference type="InterPro" id="IPR032691">
    <property type="entry name" value="Mon2/Sec7/BIG1-like_HUS"/>
</dbReference>
<proteinExistence type="predicted"/>
<dbReference type="InterPro" id="IPR023394">
    <property type="entry name" value="Sec7_C_sf"/>
</dbReference>
<dbReference type="GO" id="GO:0005085">
    <property type="term" value="F:guanyl-nucleotide exchange factor activity"/>
    <property type="evidence" value="ECO:0007669"/>
    <property type="project" value="InterPro"/>
</dbReference>
<evidence type="ECO:0000313" key="8">
    <source>
        <dbReference type="EMBL" id="KAG7580037.1"/>
    </source>
</evidence>
<feature type="compositionally biased region" description="Acidic residues" evidence="6">
    <location>
        <begin position="1"/>
        <end position="12"/>
    </location>
</feature>
<feature type="region of interest" description="Disordered" evidence="6">
    <location>
        <begin position="1145"/>
        <end position="1170"/>
    </location>
</feature>
<feature type="region of interest" description="Disordered" evidence="6">
    <location>
        <begin position="1410"/>
        <end position="1430"/>
    </location>
</feature>
<dbReference type="InterPro" id="IPR000904">
    <property type="entry name" value="Sec7_dom"/>
</dbReference>
<keyword evidence="3" id="KW-0653">Protein transport</keyword>
<gene>
    <name evidence="8" type="ORF">FFLO_00008</name>
</gene>
<feature type="compositionally biased region" description="Polar residues" evidence="6">
    <location>
        <begin position="106"/>
        <end position="132"/>
    </location>
</feature>
<evidence type="ECO:0000256" key="4">
    <source>
        <dbReference type="ARBA" id="ARBA00023136"/>
    </source>
</evidence>